<dbReference type="InterPro" id="IPR034660">
    <property type="entry name" value="DinB/YfiT-like"/>
</dbReference>
<proteinExistence type="predicted"/>
<dbReference type="InterPro" id="IPR024344">
    <property type="entry name" value="MDMPI_metal-binding"/>
</dbReference>
<dbReference type="EMBL" id="OBDO01000002">
    <property type="protein sequence ID" value="SNX95561.1"/>
    <property type="molecule type" value="Genomic_DNA"/>
</dbReference>
<evidence type="ECO:0000259" key="2">
    <source>
        <dbReference type="Pfam" id="PF11716"/>
    </source>
</evidence>
<dbReference type="Proteomes" id="UP000219514">
    <property type="component" value="Unassembled WGS sequence"/>
</dbReference>
<dbReference type="GO" id="GO:0005886">
    <property type="term" value="C:plasma membrane"/>
    <property type="evidence" value="ECO:0007669"/>
    <property type="project" value="TreeGrafter"/>
</dbReference>
<feature type="domain" description="Mycothiol-dependent maleylpyruvate isomerase metal-binding" evidence="2">
    <location>
        <begin position="36"/>
        <end position="146"/>
    </location>
</feature>
<dbReference type="GO" id="GO:0046872">
    <property type="term" value="F:metal ion binding"/>
    <property type="evidence" value="ECO:0007669"/>
    <property type="project" value="InterPro"/>
</dbReference>
<keyword evidence="4" id="KW-1185">Reference proteome</keyword>
<dbReference type="Pfam" id="PF11716">
    <property type="entry name" value="MDMPI_N"/>
    <property type="match status" value="1"/>
</dbReference>
<evidence type="ECO:0000259" key="1">
    <source>
        <dbReference type="Pfam" id="PF07398"/>
    </source>
</evidence>
<reference evidence="3 4" key="1">
    <citation type="submission" date="2017-09" db="EMBL/GenBank/DDBJ databases">
        <authorList>
            <person name="Ehlers B."/>
            <person name="Leendertz F.H."/>
        </authorList>
    </citation>
    <scope>NUCLEOTIDE SEQUENCE [LARGE SCALE GENOMIC DNA]</scope>
    <source>
        <strain evidence="3 4">DSM 46844</strain>
    </source>
</reference>
<dbReference type="PANTHER" id="PTHR40758">
    <property type="entry name" value="CONSERVED PROTEIN"/>
    <property type="match status" value="1"/>
</dbReference>
<dbReference type="PANTHER" id="PTHR40758:SF1">
    <property type="entry name" value="CONSERVED PROTEIN"/>
    <property type="match status" value="1"/>
</dbReference>
<dbReference type="InterPro" id="IPR010872">
    <property type="entry name" value="MDMPI_C-term_domain"/>
</dbReference>
<dbReference type="OrthoDB" id="3671213at2"/>
<organism evidence="3 4">
    <name type="scientific">Geodermatophilus sabuli</name>
    <dbReference type="NCBI Taxonomy" id="1564158"/>
    <lineage>
        <taxon>Bacteria</taxon>
        <taxon>Bacillati</taxon>
        <taxon>Actinomycetota</taxon>
        <taxon>Actinomycetes</taxon>
        <taxon>Geodermatophilales</taxon>
        <taxon>Geodermatophilaceae</taxon>
        <taxon>Geodermatophilus</taxon>
    </lineage>
</organism>
<sequence length="262" mass="27661">MDGVTSLVGEPLRLRCIEAVVEEGERFGVLVQEVEAGLTAAHLDTPVPWVPAWTVRDLVGHLGAVHRWATAIVQAGTTEPPPPPPRPPDDGLLDWYAAGLTDLVHALRGTPGDSPCWHMSPAAPKAAASWARRQAHELAVHRMDLEVAAGVPVTAVEAELAEDGVDEVLRVVVPRWAHTEPLRTATASVAVRSTDTGRAWLVRLTDGAVEVRDGDAATGATGAPADARLEAPAGALLRRLWGRPAEVAVTGDPAAESLLRGR</sequence>
<dbReference type="InterPro" id="IPR017517">
    <property type="entry name" value="Maleyloyr_isom"/>
</dbReference>
<name>A0A285EBY0_9ACTN</name>
<evidence type="ECO:0000313" key="4">
    <source>
        <dbReference type="Proteomes" id="UP000219514"/>
    </source>
</evidence>
<protein>
    <submittedName>
        <fullName evidence="3">TIGR03083 family protein</fullName>
    </submittedName>
</protein>
<gene>
    <name evidence="3" type="ORF">SAMN06893097_102261</name>
</gene>
<feature type="domain" description="MDMPI C-terminal" evidence="1">
    <location>
        <begin position="159"/>
        <end position="254"/>
    </location>
</feature>
<accession>A0A285EBY0</accession>
<dbReference type="NCBIfam" id="TIGR03083">
    <property type="entry name" value="maleylpyruvate isomerase family mycothiol-dependent enzyme"/>
    <property type="match status" value="1"/>
</dbReference>
<dbReference type="Pfam" id="PF07398">
    <property type="entry name" value="MDMPI_C"/>
    <property type="match status" value="1"/>
</dbReference>
<evidence type="ECO:0000313" key="3">
    <source>
        <dbReference type="EMBL" id="SNX95561.1"/>
    </source>
</evidence>
<dbReference type="AlphaFoldDB" id="A0A285EBY0"/>
<dbReference type="SUPFAM" id="SSF109854">
    <property type="entry name" value="DinB/YfiT-like putative metalloenzymes"/>
    <property type="match status" value="1"/>
</dbReference>